<comment type="caution">
    <text evidence="1">The sequence shown here is derived from an EMBL/GenBank/DDBJ whole genome shotgun (WGS) entry which is preliminary data.</text>
</comment>
<sequence>MDSKHVTKFDFSIICPEDLIDFTPLHWYQTLLDDPTFTPIGNRSRSENNPETDRRTFFSQTQWTDATIRASQCFYRGFIPPDRWSEDPRPVEAQKGPGECRMLFSLGEGVSGGLKYVKELLRPRLTTSISMRRLNVILQRFCTRRSHGYVAR</sequence>
<accession>A0A8H6CIR1</accession>
<protein>
    <submittedName>
        <fullName evidence="1">Uncharacterized protein</fullName>
    </submittedName>
</protein>
<dbReference type="GeneID" id="59294701"/>
<keyword evidence="2" id="KW-1185">Reference proteome</keyword>
<dbReference type="EMBL" id="JACCJC010000123">
    <property type="protein sequence ID" value="KAF6223906.1"/>
    <property type="molecule type" value="Genomic_DNA"/>
</dbReference>
<organism evidence="1 2">
    <name type="scientific">Letharia columbiana</name>
    <dbReference type="NCBI Taxonomy" id="112416"/>
    <lineage>
        <taxon>Eukaryota</taxon>
        <taxon>Fungi</taxon>
        <taxon>Dikarya</taxon>
        <taxon>Ascomycota</taxon>
        <taxon>Pezizomycotina</taxon>
        <taxon>Lecanoromycetes</taxon>
        <taxon>OSLEUM clade</taxon>
        <taxon>Lecanoromycetidae</taxon>
        <taxon>Lecanorales</taxon>
        <taxon>Lecanorineae</taxon>
        <taxon>Parmeliaceae</taxon>
        <taxon>Letharia</taxon>
    </lineage>
</organism>
<gene>
    <name evidence="1" type="ORF">HO173_013069</name>
</gene>
<reference evidence="1 2" key="1">
    <citation type="journal article" date="2020" name="Genomics">
        <title>Complete, high-quality genomes from long-read metagenomic sequencing of two wolf lichen thalli reveals enigmatic genome architecture.</title>
        <authorList>
            <person name="McKenzie S.K."/>
            <person name="Walston R.F."/>
            <person name="Allen J.L."/>
        </authorList>
    </citation>
    <scope>NUCLEOTIDE SEQUENCE [LARGE SCALE GENOMIC DNA]</scope>
    <source>
        <strain evidence="1">WasteWater2</strain>
    </source>
</reference>
<dbReference type="Proteomes" id="UP000578531">
    <property type="component" value="Unassembled WGS sequence"/>
</dbReference>
<name>A0A8H6CIR1_9LECA</name>
<evidence type="ECO:0000313" key="2">
    <source>
        <dbReference type="Proteomes" id="UP000578531"/>
    </source>
</evidence>
<evidence type="ECO:0000313" key="1">
    <source>
        <dbReference type="EMBL" id="KAF6223906.1"/>
    </source>
</evidence>
<dbReference type="AlphaFoldDB" id="A0A8H6CIR1"/>
<dbReference type="RefSeq" id="XP_037158218.1">
    <property type="nucleotide sequence ID" value="XM_037314898.1"/>
</dbReference>
<proteinExistence type="predicted"/>
<dbReference type="OrthoDB" id="506431at2759"/>